<comment type="subcellular location">
    <subcellularLocation>
        <location evidence="1">Nucleus</location>
        <location evidence="1">Nucleolus</location>
    </subcellularLocation>
</comment>
<comment type="caution">
    <text evidence="7">The sequence shown here is derived from an EMBL/GenBank/DDBJ whole genome shotgun (WGS) entry which is preliminary data.</text>
</comment>
<reference evidence="7 8" key="1">
    <citation type="submission" date="2018-06" db="EMBL/GenBank/DDBJ databases">
        <title>The Genome of Cuscuta australis (Dodder) Provides Insight into the Evolution of Plant Parasitism.</title>
        <authorList>
            <person name="Liu H."/>
        </authorList>
    </citation>
    <scope>NUCLEOTIDE SEQUENCE [LARGE SCALE GENOMIC DNA]</scope>
    <source>
        <strain evidence="8">cv. Yunnan</strain>
        <tissue evidence="7">Vines</tissue>
    </source>
</reference>
<evidence type="ECO:0000256" key="1">
    <source>
        <dbReference type="ARBA" id="ARBA00004604"/>
    </source>
</evidence>
<feature type="compositionally biased region" description="Basic and acidic residues" evidence="6">
    <location>
        <begin position="7"/>
        <end position="25"/>
    </location>
</feature>
<dbReference type="Proteomes" id="UP000249390">
    <property type="component" value="Unassembled WGS sequence"/>
</dbReference>
<dbReference type="PANTHER" id="PTHR14440">
    <property type="entry name" value="DNA-DIRECTED RNA POLYMERASE I SUBUNIT RPA49"/>
    <property type="match status" value="1"/>
</dbReference>
<evidence type="ECO:0000313" key="7">
    <source>
        <dbReference type="EMBL" id="RAL43865.1"/>
    </source>
</evidence>
<dbReference type="InterPro" id="IPR009668">
    <property type="entry name" value="RNA_pol-assoc_fac_A49-like"/>
</dbReference>
<gene>
    <name evidence="7" type="ORF">DM860_014366</name>
</gene>
<evidence type="ECO:0000256" key="2">
    <source>
        <dbReference type="ARBA" id="ARBA00009430"/>
    </source>
</evidence>
<proteinExistence type="inferred from homology"/>
<evidence type="ECO:0000256" key="4">
    <source>
        <dbReference type="ARBA" id="ARBA00023163"/>
    </source>
</evidence>
<feature type="region of interest" description="Disordered" evidence="6">
    <location>
        <begin position="66"/>
        <end position="87"/>
    </location>
</feature>
<keyword evidence="3" id="KW-0240">DNA-directed RNA polymerase</keyword>
<keyword evidence="8" id="KW-1185">Reference proteome</keyword>
<dbReference type="GO" id="GO:0000428">
    <property type="term" value="C:DNA-directed RNA polymerase complex"/>
    <property type="evidence" value="ECO:0007669"/>
    <property type="project" value="UniProtKB-KW"/>
</dbReference>
<comment type="similarity">
    <text evidence="2">Belongs to the eukaryotic RPA49/POLR1E RNA polymerase subunit family.</text>
</comment>
<organism evidence="7 8">
    <name type="scientific">Cuscuta australis</name>
    <dbReference type="NCBI Taxonomy" id="267555"/>
    <lineage>
        <taxon>Eukaryota</taxon>
        <taxon>Viridiplantae</taxon>
        <taxon>Streptophyta</taxon>
        <taxon>Embryophyta</taxon>
        <taxon>Tracheophyta</taxon>
        <taxon>Spermatophyta</taxon>
        <taxon>Magnoliopsida</taxon>
        <taxon>eudicotyledons</taxon>
        <taxon>Gunneridae</taxon>
        <taxon>Pentapetalae</taxon>
        <taxon>asterids</taxon>
        <taxon>lamiids</taxon>
        <taxon>Solanales</taxon>
        <taxon>Convolvulaceae</taxon>
        <taxon>Cuscuteae</taxon>
        <taxon>Cuscuta</taxon>
        <taxon>Cuscuta subgen. Grammica</taxon>
        <taxon>Cuscuta sect. Cleistogrammica</taxon>
    </lineage>
</organism>
<evidence type="ECO:0000256" key="3">
    <source>
        <dbReference type="ARBA" id="ARBA00022478"/>
    </source>
</evidence>
<name>A0A328DDM7_9ASTE</name>
<evidence type="ECO:0000256" key="6">
    <source>
        <dbReference type="SAM" id="MobiDB-lite"/>
    </source>
</evidence>
<dbReference type="GO" id="GO:0005730">
    <property type="term" value="C:nucleolus"/>
    <property type="evidence" value="ECO:0007669"/>
    <property type="project" value="UniProtKB-SubCell"/>
</dbReference>
<keyword evidence="4" id="KW-0804">Transcription</keyword>
<dbReference type="AlphaFoldDB" id="A0A328DDM7"/>
<accession>A0A328DDM7</accession>
<protein>
    <recommendedName>
        <fullName evidence="9">DNA-directed RNA polymerase I subunit rpa49</fullName>
    </recommendedName>
</protein>
<dbReference type="GO" id="GO:0003677">
    <property type="term" value="F:DNA binding"/>
    <property type="evidence" value="ECO:0007669"/>
    <property type="project" value="InterPro"/>
</dbReference>
<evidence type="ECO:0000256" key="5">
    <source>
        <dbReference type="ARBA" id="ARBA00023242"/>
    </source>
</evidence>
<sequence>MGKKAMKKLDTGDPISDHGHGEADSIKANITKSENPKENEKMTVKIQILSQNAQKIPPIVGYFPSGFNPSKESMEDDETENTREPGSRVSLFRNTKRTNRFQLVVSGSQVNFVGTNYSGEATAAHGCNYSIGVLDKETQTLKIVPIAGSMIIRLDPKIDEENPATLGMTAEGKEAPKKDMDRFLSKSTIRRKKKLETLRQGADAGGEHVIEGSKLENQGALEEVAVTGDNDRNIPPYDLAAATPETAYPLHKIILKGEWDYLTDIFDLSEAGERISPEAFPSFVCNRMHTLADIKNEQERRKLAGILSYITHLVKFKDKHSMDGFQSAKNHRIPTMLFQRFSSMFCVSESKRLPNEKVDLLISYVLVLTLYADNFRSDPSDIAKDLRTITGHLRPRFELLGCKFVRDEKRGHLATLSVPLTFPTVNKKRKRR</sequence>
<evidence type="ECO:0000313" key="8">
    <source>
        <dbReference type="Proteomes" id="UP000249390"/>
    </source>
</evidence>
<feature type="region of interest" description="Disordered" evidence="6">
    <location>
        <begin position="1"/>
        <end position="41"/>
    </location>
</feature>
<dbReference type="GO" id="GO:0006351">
    <property type="term" value="P:DNA-templated transcription"/>
    <property type="evidence" value="ECO:0007669"/>
    <property type="project" value="InterPro"/>
</dbReference>
<dbReference type="EMBL" id="NQVE01000152">
    <property type="protein sequence ID" value="RAL43865.1"/>
    <property type="molecule type" value="Genomic_DNA"/>
</dbReference>
<evidence type="ECO:0008006" key="9">
    <source>
        <dbReference type="Google" id="ProtNLM"/>
    </source>
</evidence>
<dbReference type="Pfam" id="PF06870">
    <property type="entry name" value="RNA_pol_I_A49"/>
    <property type="match status" value="1"/>
</dbReference>
<keyword evidence="5" id="KW-0539">Nucleus</keyword>